<dbReference type="EMBL" id="JAZDRO010000005">
    <property type="protein sequence ID" value="MEE2567367.1"/>
    <property type="molecule type" value="Genomic_DNA"/>
</dbReference>
<evidence type="ECO:0000256" key="1">
    <source>
        <dbReference type="ARBA" id="ARBA00004651"/>
    </source>
</evidence>
<keyword evidence="2" id="KW-0813">Transport</keyword>
<feature type="transmembrane region" description="Helical" evidence="7">
    <location>
        <begin position="256"/>
        <end position="279"/>
    </location>
</feature>
<feature type="transmembrane region" description="Helical" evidence="7">
    <location>
        <begin position="291"/>
        <end position="308"/>
    </location>
</feature>
<keyword evidence="3" id="KW-1003">Cell membrane</keyword>
<dbReference type="PANTHER" id="PTHR23513">
    <property type="entry name" value="INTEGRAL MEMBRANE EFFLUX PROTEIN-RELATED"/>
    <property type="match status" value="1"/>
</dbReference>
<dbReference type="InterPro" id="IPR010290">
    <property type="entry name" value="TM_effector"/>
</dbReference>
<dbReference type="Proteomes" id="UP001310692">
    <property type="component" value="Unassembled WGS sequence"/>
</dbReference>
<dbReference type="InterPro" id="IPR020846">
    <property type="entry name" value="MFS_dom"/>
</dbReference>
<evidence type="ECO:0000313" key="9">
    <source>
        <dbReference type="EMBL" id="MEE2567367.1"/>
    </source>
</evidence>
<feature type="transmembrane region" description="Helical" evidence="7">
    <location>
        <begin position="349"/>
        <end position="375"/>
    </location>
</feature>
<feature type="transmembrane region" description="Helical" evidence="7">
    <location>
        <begin position="142"/>
        <end position="167"/>
    </location>
</feature>
<dbReference type="PROSITE" id="PS50850">
    <property type="entry name" value="MFS"/>
    <property type="match status" value="1"/>
</dbReference>
<proteinExistence type="predicted"/>
<dbReference type="InterPro" id="IPR036259">
    <property type="entry name" value="MFS_trans_sf"/>
</dbReference>
<feature type="transmembrane region" description="Helical" evidence="7">
    <location>
        <begin position="12"/>
        <end position="35"/>
    </location>
</feature>
<keyword evidence="5 7" id="KW-1133">Transmembrane helix</keyword>
<evidence type="ECO:0000256" key="3">
    <source>
        <dbReference type="ARBA" id="ARBA00022475"/>
    </source>
</evidence>
<comment type="caution">
    <text evidence="9">The sequence shown here is derived from an EMBL/GenBank/DDBJ whole genome shotgun (WGS) entry which is preliminary data.</text>
</comment>
<organism evidence="9 10">
    <name type="scientific">Hyphobacterium marinum</name>
    <dbReference type="NCBI Taxonomy" id="3116574"/>
    <lineage>
        <taxon>Bacteria</taxon>
        <taxon>Pseudomonadati</taxon>
        <taxon>Pseudomonadota</taxon>
        <taxon>Alphaproteobacteria</taxon>
        <taxon>Maricaulales</taxon>
        <taxon>Maricaulaceae</taxon>
        <taxon>Hyphobacterium</taxon>
    </lineage>
</organism>
<feature type="domain" description="Major facilitator superfamily (MFS) profile" evidence="8">
    <location>
        <begin position="174"/>
        <end position="424"/>
    </location>
</feature>
<evidence type="ECO:0000313" key="10">
    <source>
        <dbReference type="Proteomes" id="UP001310692"/>
    </source>
</evidence>
<sequence>MTATSAPPFRAYLAIVAGWFFGFGLQTTLFPGVVYFTLAETPERLGLAQMALTLPMLLLLPAAGVLAERRDRRILLILFYGLASLFAAILAGLLMFGLLTYSALLVYALAVGTCGAFVMPARDSVINPIVRLSNRMGTPVSLQKAVIITSLVQFGAQIAGMAAGYVAQLIGPGPLFAVQAGGFALGLMAAILMPRMLSRRADKPHALQDLVDGIGAVIQSNVLGPMTAIMVAVGFFVVGGGFFVIIPVLVKDVYHASYGALSSLLVVFWLGAFIANAALARFGHIDRPGRVIVAAQLVTVVSLALLSFDMPFAGLYLLDLFWGLGAGVAISLSRAVVQEHAAKDKLARVLSVYQLGLFGGMPLGAVLMGYVVAHVGPRDAAWIPVIGLSVVLVAISLLTPILRIERRDPGQAIEARRNSQGDET</sequence>
<evidence type="ECO:0000256" key="6">
    <source>
        <dbReference type="ARBA" id="ARBA00023136"/>
    </source>
</evidence>
<keyword evidence="10" id="KW-1185">Reference proteome</keyword>
<feature type="transmembrane region" description="Helical" evidence="7">
    <location>
        <begin position="381"/>
        <end position="402"/>
    </location>
</feature>
<dbReference type="Pfam" id="PF05977">
    <property type="entry name" value="MFS_3"/>
    <property type="match status" value="1"/>
</dbReference>
<dbReference type="CDD" id="cd06173">
    <property type="entry name" value="MFS_MefA_like"/>
    <property type="match status" value="1"/>
</dbReference>
<feature type="transmembrane region" description="Helical" evidence="7">
    <location>
        <begin position="173"/>
        <end position="193"/>
    </location>
</feature>
<dbReference type="PANTHER" id="PTHR23513:SF11">
    <property type="entry name" value="STAPHYLOFERRIN A TRANSPORTER"/>
    <property type="match status" value="1"/>
</dbReference>
<feature type="transmembrane region" description="Helical" evidence="7">
    <location>
        <begin position="104"/>
        <end position="121"/>
    </location>
</feature>
<keyword evidence="4 7" id="KW-0812">Transmembrane</keyword>
<evidence type="ECO:0000256" key="4">
    <source>
        <dbReference type="ARBA" id="ARBA00022692"/>
    </source>
</evidence>
<evidence type="ECO:0000256" key="2">
    <source>
        <dbReference type="ARBA" id="ARBA00022448"/>
    </source>
</evidence>
<feature type="transmembrane region" description="Helical" evidence="7">
    <location>
        <begin position="228"/>
        <end position="250"/>
    </location>
</feature>
<feature type="transmembrane region" description="Helical" evidence="7">
    <location>
        <begin position="74"/>
        <end position="98"/>
    </location>
</feature>
<evidence type="ECO:0000256" key="7">
    <source>
        <dbReference type="SAM" id="Phobius"/>
    </source>
</evidence>
<dbReference type="Gene3D" id="1.20.1250.20">
    <property type="entry name" value="MFS general substrate transporter like domains"/>
    <property type="match status" value="2"/>
</dbReference>
<comment type="subcellular location">
    <subcellularLocation>
        <location evidence="1">Cell membrane</location>
        <topology evidence="1">Multi-pass membrane protein</topology>
    </subcellularLocation>
</comment>
<feature type="transmembrane region" description="Helical" evidence="7">
    <location>
        <begin position="320"/>
        <end position="337"/>
    </location>
</feature>
<dbReference type="SUPFAM" id="SSF103473">
    <property type="entry name" value="MFS general substrate transporter"/>
    <property type="match status" value="1"/>
</dbReference>
<protein>
    <submittedName>
        <fullName evidence="9">MFS transporter</fullName>
    </submittedName>
</protein>
<accession>A0ABU7M0M3</accession>
<keyword evidence="6 7" id="KW-0472">Membrane</keyword>
<evidence type="ECO:0000259" key="8">
    <source>
        <dbReference type="PROSITE" id="PS50850"/>
    </source>
</evidence>
<feature type="transmembrane region" description="Helical" evidence="7">
    <location>
        <begin position="47"/>
        <end position="67"/>
    </location>
</feature>
<name>A0ABU7M0M3_9PROT</name>
<reference evidence="9 10" key="1">
    <citation type="submission" date="2024-01" db="EMBL/GenBank/DDBJ databases">
        <title>Hyphobacterium bacterium isolated from marine sediment.</title>
        <authorList>
            <person name="Zhao S."/>
        </authorList>
    </citation>
    <scope>NUCLEOTIDE SEQUENCE [LARGE SCALE GENOMIC DNA]</scope>
    <source>
        <strain evidence="9 10">Y60-23</strain>
    </source>
</reference>
<gene>
    <name evidence="9" type="ORF">V0U35_11825</name>
</gene>
<evidence type="ECO:0000256" key="5">
    <source>
        <dbReference type="ARBA" id="ARBA00022989"/>
    </source>
</evidence>
<dbReference type="RefSeq" id="WP_330196927.1">
    <property type="nucleotide sequence ID" value="NZ_JAZDRO010000005.1"/>
</dbReference>